<keyword evidence="2" id="KW-0560">Oxidoreductase</keyword>
<evidence type="ECO:0000313" key="4">
    <source>
        <dbReference type="Proteomes" id="UP000805841"/>
    </source>
</evidence>
<dbReference type="PRINTS" id="PR00080">
    <property type="entry name" value="SDRFAMILY"/>
</dbReference>
<comment type="similarity">
    <text evidence="1">Belongs to the short-chain dehydrogenases/reductases (SDR) family.</text>
</comment>
<evidence type="ECO:0000313" key="3">
    <source>
        <dbReference type="EMBL" id="MBD1600826.1"/>
    </source>
</evidence>
<accession>A0ABR7Z5N8</accession>
<sequence>MTQRFENKVVLLTGAAAGIGAAIAHYLLESGATVVAADLRLENFGQMLAEVPEPLRARLHTYAMDVSDERAVSEVMGQIAETQPSLDAVVNNAGGSLMGGVAEITFEAWSHCLAVDLNSVFIVSKAALPLLQRSRGSIVNVASISGLFADHRMAAYNAAKGGVINLTRSLAVDYGPAGVRANVVAPGPVRTPALEKLLARDGSLLNAWQAGTPLGRIAEPADVAAAVAFLISDEARQISGVVLPVDGGFTAKTGQPDLAAVLL</sequence>
<dbReference type="CDD" id="cd05233">
    <property type="entry name" value="SDR_c"/>
    <property type="match status" value="1"/>
</dbReference>
<dbReference type="PROSITE" id="PS00061">
    <property type="entry name" value="ADH_SHORT"/>
    <property type="match status" value="1"/>
</dbReference>
<gene>
    <name evidence="3" type="ORF">HAQ05_19255</name>
</gene>
<protein>
    <submittedName>
        <fullName evidence="3">SDR family oxidoreductase</fullName>
    </submittedName>
</protein>
<dbReference type="Proteomes" id="UP000805841">
    <property type="component" value="Unassembled WGS sequence"/>
</dbReference>
<name>A0ABR7Z5N8_9PSED</name>
<comment type="caution">
    <text evidence="3">The sequence shown here is derived from an EMBL/GenBank/DDBJ whole genome shotgun (WGS) entry which is preliminary data.</text>
</comment>
<dbReference type="InterPro" id="IPR036291">
    <property type="entry name" value="NAD(P)-bd_dom_sf"/>
</dbReference>
<keyword evidence="4" id="KW-1185">Reference proteome</keyword>
<dbReference type="InterPro" id="IPR020904">
    <property type="entry name" value="Sc_DH/Rdtase_CS"/>
</dbReference>
<dbReference type="PRINTS" id="PR00081">
    <property type="entry name" value="GDHRDH"/>
</dbReference>
<dbReference type="Gene3D" id="3.40.50.720">
    <property type="entry name" value="NAD(P)-binding Rossmann-like Domain"/>
    <property type="match status" value="1"/>
</dbReference>
<evidence type="ECO:0000256" key="2">
    <source>
        <dbReference type="ARBA" id="ARBA00023002"/>
    </source>
</evidence>
<proteinExistence type="inferred from homology"/>
<dbReference type="InterPro" id="IPR002347">
    <property type="entry name" value="SDR_fam"/>
</dbReference>
<dbReference type="PANTHER" id="PTHR43477">
    <property type="entry name" value="DIHYDROANTICAPSIN 7-DEHYDROGENASE"/>
    <property type="match status" value="1"/>
</dbReference>
<reference evidence="3 4" key="1">
    <citation type="journal article" date="2020" name="Insects">
        <title>Bacteria Belonging to Pseudomonas typographi sp. nov. from the Bark Beetle Ips typographus Have Genomic Potential to Aid in the Host Ecology.</title>
        <authorList>
            <person name="Peral-Aranega E."/>
            <person name="Saati-Santamaria Z."/>
            <person name="Kolarik M."/>
            <person name="Rivas R."/>
            <person name="Garcia-Fraile P."/>
        </authorList>
    </citation>
    <scope>NUCLEOTIDE SEQUENCE [LARGE SCALE GENOMIC DNA]</scope>
    <source>
        <strain evidence="3 4">CA3A</strain>
    </source>
</reference>
<organism evidence="3 4">
    <name type="scientific">Pseudomonas typographi</name>
    <dbReference type="NCBI Taxonomy" id="2715964"/>
    <lineage>
        <taxon>Bacteria</taxon>
        <taxon>Pseudomonadati</taxon>
        <taxon>Pseudomonadota</taxon>
        <taxon>Gammaproteobacteria</taxon>
        <taxon>Pseudomonadales</taxon>
        <taxon>Pseudomonadaceae</taxon>
        <taxon>Pseudomonas</taxon>
    </lineage>
</organism>
<evidence type="ECO:0000256" key="1">
    <source>
        <dbReference type="ARBA" id="ARBA00006484"/>
    </source>
</evidence>
<dbReference type="EMBL" id="JAAOCA010000025">
    <property type="protein sequence ID" value="MBD1600826.1"/>
    <property type="molecule type" value="Genomic_DNA"/>
</dbReference>
<dbReference type="SUPFAM" id="SSF51735">
    <property type="entry name" value="NAD(P)-binding Rossmann-fold domains"/>
    <property type="match status" value="1"/>
</dbReference>
<dbReference type="Pfam" id="PF13561">
    <property type="entry name" value="adh_short_C2"/>
    <property type="match status" value="1"/>
</dbReference>
<dbReference type="PANTHER" id="PTHR43477:SF1">
    <property type="entry name" value="DIHYDROANTICAPSIN 7-DEHYDROGENASE"/>
    <property type="match status" value="1"/>
</dbReference>
<dbReference type="InterPro" id="IPR051122">
    <property type="entry name" value="SDR_DHRS6-like"/>
</dbReference>
<dbReference type="RefSeq" id="WP_190423468.1">
    <property type="nucleotide sequence ID" value="NZ_JAAOCA010000025.1"/>
</dbReference>